<accession>A0A645C8L4</accession>
<protein>
    <submittedName>
        <fullName evidence="1">Uncharacterized protein</fullName>
    </submittedName>
</protein>
<comment type="caution">
    <text evidence="1">The sequence shown here is derived from an EMBL/GenBank/DDBJ whole genome shotgun (WGS) entry which is preliminary data.</text>
</comment>
<gene>
    <name evidence="1" type="ORF">SDC9_119256</name>
</gene>
<dbReference type="EMBL" id="VSSQ01024654">
    <property type="protein sequence ID" value="MPM72283.1"/>
    <property type="molecule type" value="Genomic_DNA"/>
</dbReference>
<proteinExistence type="predicted"/>
<name>A0A645C8L4_9ZZZZ</name>
<organism evidence="1">
    <name type="scientific">bioreactor metagenome</name>
    <dbReference type="NCBI Taxonomy" id="1076179"/>
    <lineage>
        <taxon>unclassified sequences</taxon>
        <taxon>metagenomes</taxon>
        <taxon>ecological metagenomes</taxon>
    </lineage>
</organism>
<evidence type="ECO:0000313" key="1">
    <source>
        <dbReference type="EMBL" id="MPM72283.1"/>
    </source>
</evidence>
<reference evidence="1" key="1">
    <citation type="submission" date="2019-08" db="EMBL/GenBank/DDBJ databases">
        <authorList>
            <person name="Kucharzyk K."/>
            <person name="Murdoch R.W."/>
            <person name="Higgins S."/>
            <person name="Loffler F."/>
        </authorList>
    </citation>
    <scope>NUCLEOTIDE SEQUENCE</scope>
</reference>
<dbReference type="AlphaFoldDB" id="A0A645C8L4"/>
<sequence>MQHVHARQRGEDFAGQVNGGAVAGRGIGQLARRGLCRGHHVGHALDLGLGGVGDQDVGHHGQHAHGREVLDRVIAELAVQRLVGGHADGGNHQRVAVGRGLGHEVGADVAARAGAVLDDEGLAQRARGLLAQGAGDGIHGAARREGHDPANGLARPVGLGRLGMGGGGQGAQAEDGWQGGEGAEKAALHGGCLLKMNVVVGAVSAG</sequence>